<dbReference type="PANTHER" id="PTHR32141">
    <property type="match status" value="1"/>
</dbReference>
<accession>A0A811PX61</accession>
<dbReference type="InterPro" id="IPR036047">
    <property type="entry name" value="F-box-like_dom_sf"/>
</dbReference>
<protein>
    <recommendedName>
        <fullName evidence="2">F-box/LRR-repeat protein 15/At3g58940/PEG3-like LRR domain-containing protein</fullName>
    </recommendedName>
</protein>
<dbReference type="SUPFAM" id="SSF52047">
    <property type="entry name" value="RNI-like"/>
    <property type="match status" value="1"/>
</dbReference>
<feature type="domain" description="F-box/LRR-repeat protein 15/At3g58940/PEG3-like LRR" evidence="2">
    <location>
        <begin position="150"/>
        <end position="390"/>
    </location>
</feature>
<dbReference type="InterPro" id="IPR055302">
    <property type="entry name" value="F-box_dom-containing"/>
</dbReference>
<dbReference type="Pfam" id="PF24758">
    <property type="entry name" value="LRR_At5g56370"/>
    <property type="match status" value="1"/>
</dbReference>
<dbReference type="Proteomes" id="UP000604825">
    <property type="component" value="Unassembled WGS sequence"/>
</dbReference>
<dbReference type="OrthoDB" id="1939276at2759"/>
<evidence type="ECO:0000256" key="1">
    <source>
        <dbReference type="SAM" id="MobiDB-lite"/>
    </source>
</evidence>
<evidence type="ECO:0000313" key="3">
    <source>
        <dbReference type="EMBL" id="CAD6251167.1"/>
    </source>
</evidence>
<sequence>MELLCPSAKRRRSEDLAAGEPPPRATEATEAANLGPTTHSKEPPPPPDAGGGGDVDRISGLPDAVLGEIVSLLSTKEAGRTQILASRWRHVWLASPLVIDGRDLWTKPKIFTAANEALASAVSKILSAHPGPGRRFCVPPHYLHDRPATVDAWLSSPALHNLQELDFWEGKHMVHRYGRPYPLAPPPASTFRFSATLRVSTLSKCELPDSSVEGIHFPHLKQLGLENVSFSEGSLHTMISSCPVLECLLLNGIFGVGCLRISSNTLRSIGVGTDFDCYRDNLHRDNLQLLEEVIIDAPCLERSLYLGSFKPTNFIIISSPKLETLGCLNNDWFERTRLVFGTIIIQGLKVVSLTTTLNSVKTLAVASHNMNLDTVIELMKCFPCLENLYIKSCITGEMNRWRHKHRDFIKSCDIHLKKIVLRYRGIKSQINFASFFLLNARELELMRLEVGNTNYNEAFFAEQYGMLQMEKRASRGMNSTITVYQKADLLLSCKLQTFSSRSSRASSMSSISHQSLRSSGLDS</sequence>
<dbReference type="SUPFAM" id="SSF81383">
    <property type="entry name" value="F-box domain"/>
    <property type="match status" value="1"/>
</dbReference>
<proteinExistence type="predicted"/>
<dbReference type="InterPro" id="IPR055411">
    <property type="entry name" value="LRR_FXL15/At3g58940/PEG3-like"/>
</dbReference>
<feature type="region of interest" description="Disordered" evidence="1">
    <location>
        <begin position="1"/>
        <end position="58"/>
    </location>
</feature>
<name>A0A811PX61_9POAL</name>
<organism evidence="3 4">
    <name type="scientific">Miscanthus lutarioriparius</name>
    <dbReference type="NCBI Taxonomy" id="422564"/>
    <lineage>
        <taxon>Eukaryota</taxon>
        <taxon>Viridiplantae</taxon>
        <taxon>Streptophyta</taxon>
        <taxon>Embryophyta</taxon>
        <taxon>Tracheophyta</taxon>
        <taxon>Spermatophyta</taxon>
        <taxon>Magnoliopsida</taxon>
        <taxon>Liliopsida</taxon>
        <taxon>Poales</taxon>
        <taxon>Poaceae</taxon>
        <taxon>PACMAD clade</taxon>
        <taxon>Panicoideae</taxon>
        <taxon>Andropogonodae</taxon>
        <taxon>Andropogoneae</taxon>
        <taxon>Saccharinae</taxon>
        <taxon>Miscanthus</taxon>
    </lineage>
</organism>
<dbReference type="EMBL" id="CAJGYO010000008">
    <property type="protein sequence ID" value="CAD6251167.1"/>
    <property type="molecule type" value="Genomic_DNA"/>
</dbReference>
<gene>
    <name evidence="3" type="ORF">NCGR_LOCUS34931</name>
</gene>
<evidence type="ECO:0000259" key="2">
    <source>
        <dbReference type="Pfam" id="PF24758"/>
    </source>
</evidence>
<dbReference type="InterPro" id="IPR032675">
    <property type="entry name" value="LRR_dom_sf"/>
</dbReference>
<reference evidence="3" key="1">
    <citation type="submission" date="2020-10" db="EMBL/GenBank/DDBJ databases">
        <authorList>
            <person name="Han B."/>
            <person name="Lu T."/>
            <person name="Zhao Q."/>
            <person name="Huang X."/>
            <person name="Zhao Y."/>
        </authorList>
    </citation>
    <scope>NUCLEOTIDE SEQUENCE</scope>
</reference>
<evidence type="ECO:0000313" key="4">
    <source>
        <dbReference type="Proteomes" id="UP000604825"/>
    </source>
</evidence>
<keyword evidence="4" id="KW-1185">Reference proteome</keyword>
<dbReference type="Gene3D" id="3.80.10.10">
    <property type="entry name" value="Ribonuclease Inhibitor"/>
    <property type="match status" value="1"/>
</dbReference>
<dbReference type="AlphaFoldDB" id="A0A811PX61"/>
<comment type="caution">
    <text evidence="3">The sequence shown here is derived from an EMBL/GenBank/DDBJ whole genome shotgun (WGS) entry which is preliminary data.</text>
</comment>
<dbReference type="PANTHER" id="PTHR32141:SF123">
    <property type="entry name" value="F-BOX DOMAIN-CONTAINING PROTEIN"/>
    <property type="match status" value="1"/>
</dbReference>